<protein>
    <submittedName>
        <fullName evidence="3">Inner membrane protein YjiG</fullName>
    </submittedName>
</protein>
<dbReference type="Pfam" id="PF07670">
    <property type="entry name" value="Gate"/>
    <property type="match status" value="1"/>
</dbReference>
<dbReference type="InterPro" id="IPR011642">
    <property type="entry name" value="Gate_dom"/>
</dbReference>
<reference evidence="3 4" key="1">
    <citation type="submission" date="2017-03" db="EMBL/GenBank/DDBJ databases">
        <title>Genome sequence of Clostridium thermoalcaliphilum DSM 7309.</title>
        <authorList>
            <person name="Poehlein A."/>
            <person name="Daniel R."/>
        </authorList>
    </citation>
    <scope>NUCLEOTIDE SEQUENCE [LARGE SCALE GENOMIC DNA]</scope>
    <source>
        <strain evidence="3 4">DSM 7309</strain>
    </source>
</reference>
<keyword evidence="1" id="KW-0812">Transmembrane</keyword>
<accession>A0A1V4IAQ4</accession>
<name>A0A1V4IAQ4_9FIRM</name>
<organism evidence="3 4">
    <name type="scientific">Alkalithermobacter paradoxus</name>
    <dbReference type="NCBI Taxonomy" id="29349"/>
    <lineage>
        <taxon>Bacteria</taxon>
        <taxon>Bacillati</taxon>
        <taxon>Bacillota</taxon>
        <taxon>Clostridia</taxon>
        <taxon>Peptostreptococcales</taxon>
        <taxon>Tepidibacteraceae</taxon>
        <taxon>Alkalithermobacter</taxon>
    </lineage>
</organism>
<evidence type="ECO:0000259" key="2">
    <source>
        <dbReference type="Pfam" id="PF07670"/>
    </source>
</evidence>
<keyword evidence="1" id="KW-1133">Transmembrane helix</keyword>
<keyword evidence="4" id="KW-1185">Reference proteome</keyword>
<feature type="domain" description="Nucleoside transporter/FeoB GTPase Gate" evidence="2">
    <location>
        <begin position="20"/>
        <end position="103"/>
    </location>
</feature>
<evidence type="ECO:0000256" key="1">
    <source>
        <dbReference type="SAM" id="Phobius"/>
    </source>
</evidence>
<dbReference type="Proteomes" id="UP000190140">
    <property type="component" value="Unassembled WGS sequence"/>
</dbReference>
<feature type="transmembrane region" description="Helical" evidence="1">
    <location>
        <begin position="60"/>
        <end position="83"/>
    </location>
</feature>
<keyword evidence="1" id="KW-0472">Membrane</keyword>
<dbReference type="RefSeq" id="WP_079410495.1">
    <property type="nucleotide sequence ID" value="NZ_MZGW01000001.1"/>
</dbReference>
<feature type="transmembrane region" description="Helical" evidence="1">
    <location>
        <begin position="27"/>
        <end position="48"/>
    </location>
</feature>
<feature type="transmembrane region" description="Helical" evidence="1">
    <location>
        <begin position="89"/>
        <end position="108"/>
    </location>
</feature>
<dbReference type="STRING" id="29349.CLOTH_02910"/>
<comment type="caution">
    <text evidence="3">The sequence shown here is derived from an EMBL/GenBank/DDBJ whole genome shotgun (WGS) entry which is preliminary data.</text>
</comment>
<dbReference type="EMBL" id="MZGW01000001">
    <property type="protein sequence ID" value="OPJ57009.1"/>
    <property type="molecule type" value="Genomic_DNA"/>
</dbReference>
<feature type="transmembrane region" description="Helical" evidence="1">
    <location>
        <begin position="120"/>
        <end position="141"/>
    </location>
</feature>
<sequence length="142" mass="15353">MFLESIKNGFKKGIETTWILSKVIIPVYLFVTILKYTPVINWIASLFRPLMALFNLPGEAAIILVLGNVLNLYAAIGAMSAISLNGYEATTLAVMLGFSHSLLVETAVTKKLGIKSSIVLATRITLALIFGIIIGNLGGILW</sequence>
<proteinExistence type="predicted"/>
<evidence type="ECO:0000313" key="3">
    <source>
        <dbReference type="EMBL" id="OPJ57009.1"/>
    </source>
</evidence>
<evidence type="ECO:0000313" key="4">
    <source>
        <dbReference type="Proteomes" id="UP000190140"/>
    </source>
</evidence>
<gene>
    <name evidence="3" type="primary">yjiG</name>
    <name evidence="3" type="ORF">CLOTH_02910</name>
</gene>
<dbReference type="OrthoDB" id="9779080at2"/>
<dbReference type="AlphaFoldDB" id="A0A1V4IAQ4"/>